<keyword evidence="1" id="KW-0732">Signal</keyword>
<reference evidence="3" key="1">
    <citation type="submission" date="2015-02" db="EMBL/GenBank/DDBJ databases">
        <authorList>
            <person name="Lima A.O."/>
            <person name="Cabral A."/>
            <person name="Porto L.M."/>
            <person name="Silva M.A."/>
        </authorList>
    </citation>
    <scope>NUCLEOTIDE SEQUENCE [LARGE SCALE GENOMIC DNA]</scope>
    <source>
        <strain evidence="3">LAMA 915</strain>
    </source>
</reference>
<dbReference type="PROSITE" id="PS51257">
    <property type="entry name" value="PROKAR_LIPOPROTEIN"/>
    <property type="match status" value="1"/>
</dbReference>
<feature type="chain" id="PRO_5005554766" description="Lipoprotein" evidence="1">
    <location>
        <begin position="20"/>
        <end position="175"/>
    </location>
</feature>
<evidence type="ECO:0000313" key="2">
    <source>
        <dbReference type="EMBL" id="KNH02327.1"/>
    </source>
</evidence>
<dbReference type="AlphaFoldDB" id="A0A0L1KEQ5"/>
<dbReference type="RefSeq" id="WP_050600254.1">
    <property type="nucleotide sequence ID" value="NZ_JYNE01000023.1"/>
</dbReference>
<evidence type="ECO:0008006" key="4">
    <source>
        <dbReference type="Google" id="ProtNLM"/>
    </source>
</evidence>
<accession>A0A0L1KEQ5</accession>
<comment type="caution">
    <text evidence="2">The sequence shown here is derived from an EMBL/GenBank/DDBJ whole genome shotgun (WGS) entry which is preliminary data.</text>
</comment>
<dbReference type="PATRIC" id="fig|1306953.7.peg.2666"/>
<feature type="signal peptide" evidence="1">
    <location>
        <begin position="1"/>
        <end position="19"/>
    </location>
</feature>
<protein>
    <recommendedName>
        <fullName evidence="4">Lipoprotein</fullName>
    </recommendedName>
</protein>
<proteinExistence type="predicted"/>
<sequence length="175" mass="17841">MTRSPPAARLAAFTAAALAVGACGGEAENAGENGGDGAEPRGSYDIDAETGETRARHTGDDGTVTTMRSGERVPVELPAGFALYPGARVTNNTRVEQAAGVLVLLTLESAAQPADMVAYYREQAASAGIDVATSLDSGPMTMIGGENADGTSFSFTATREGEVTRAQLSIGRGLE</sequence>
<evidence type="ECO:0000313" key="3">
    <source>
        <dbReference type="Proteomes" id="UP000037446"/>
    </source>
</evidence>
<dbReference type="Proteomes" id="UP000037446">
    <property type="component" value="Unassembled WGS sequence"/>
</dbReference>
<dbReference type="STRING" id="1306953.J121_2577"/>
<dbReference type="EMBL" id="JYNE01000023">
    <property type="protein sequence ID" value="KNH02327.1"/>
    <property type="molecule type" value="Genomic_DNA"/>
</dbReference>
<name>A0A0L1KEQ5_9SPHN</name>
<organism evidence="2 3">
    <name type="scientific">Qipengyuania citrea LAMA 915</name>
    <dbReference type="NCBI Taxonomy" id="1306953"/>
    <lineage>
        <taxon>Bacteria</taxon>
        <taxon>Pseudomonadati</taxon>
        <taxon>Pseudomonadota</taxon>
        <taxon>Alphaproteobacteria</taxon>
        <taxon>Sphingomonadales</taxon>
        <taxon>Erythrobacteraceae</taxon>
        <taxon>Qipengyuania</taxon>
    </lineage>
</organism>
<evidence type="ECO:0000256" key="1">
    <source>
        <dbReference type="SAM" id="SignalP"/>
    </source>
</evidence>
<dbReference type="GeneID" id="93686066"/>
<gene>
    <name evidence="2" type="ORF">J121_2577</name>
</gene>